<proteinExistence type="predicted"/>
<reference evidence="2" key="1">
    <citation type="journal article" date="2014" name="Nat. Genet.">
        <title>Genome and transcriptome of the porcine whipworm Trichuris suis.</title>
        <authorList>
            <person name="Jex A.R."/>
            <person name="Nejsum P."/>
            <person name="Schwarz E.M."/>
            <person name="Hu L."/>
            <person name="Young N.D."/>
            <person name="Hall R.S."/>
            <person name="Korhonen P.K."/>
            <person name="Liao S."/>
            <person name="Thamsborg S."/>
            <person name="Xia J."/>
            <person name="Xu P."/>
            <person name="Wang S."/>
            <person name="Scheerlinck J.P."/>
            <person name="Hofmann A."/>
            <person name="Sternberg P.W."/>
            <person name="Wang J."/>
            <person name="Gasser R.B."/>
        </authorList>
    </citation>
    <scope>NUCLEOTIDE SEQUENCE [LARGE SCALE GENOMIC DNA]</scope>
    <source>
        <strain evidence="2">DCEP-RM93F</strain>
    </source>
</reference>
<gene>
    <name evidence="2" type="ORF">M514_16367</name>
</gene>
<organism evidence="2">
    <name type="scientific">Trichuris suis</name>
    <name type="common">pig whipworm</name>
    <dbReference type="NCBI Taxonomy" id="68888"/>
    <lineage>
        <taxon>Eukaryota</taxon>
        <taxon>Metazoa</taxon>
        <taxon>Ecdysozoa</taxon>
        <taxon>Nematoda</taxon>
        <taxon>Enoplea</taxon>
        <taxon>Dorylaimia</taxon>
        <taxon>Trichinellida</taxon>
        <taxon>Trichuridae</taxon>
        <taxon>Trichuris</taxon>
    </lineage>
</organism>
<sequence length="133" mass="15345">MSRSRSRVSRRVSNLTRENEFPLGNVGNMDETPIFFDVIGNRTVDSKGTKSVVVKSSGHERTHFTVVLSCLTTGMKLKPMVIFKRKRRPKEDFPSGAFVHFHENGWTDEQGVRLWIDNIWRESLINLFYAEKG</sequence>
<dbReference type="AlphaFoldDB" id="A0A085NPN9"/>
<accession>A0A085NPN9</accession>
<dbReference type="EMBL" id="KL367482">
    <property type="protein sequence ID" value="KFD71435.1"/>
    <property type="molecule type" value="Genomic_DNA"/>
</dbReference>
<evidence type="ECO:0000313" key="2">
    <source>
        <dbReference type="EMBL" id="KFD71435.1"/>
    </source>
</evidence>
<feature type="domain" description="DDE-1" evidence="1">
    <location>
        <begin position="64"/>
        <end position="123"/>
    </location>
</feature>
<name>A0A085NPN9_9BILA</name>
<dbReference type="Proteomes" id="UP000030758">
    <property type="component" value="Unassembled WGS sequence"/>
</dbReference>
<dbReference type="Pfam" id="PF03184">
    <property type="entry name" value="DDE_1"/>
    <property type="match status" value="1"/>
</dbReference>
<evidence type="ECO:0000259" key="1">
    <source>
        <dbReference type="Pfam" id="PF03184"/>
    </source>
</evidence>
<dbReference type="InterPro" id="IPR004875">
    <property type="entry name" value="DDE_SF_endonuclease_dom"/>
</dbReference>
<dbReference type="GO" id="GO:0003676">
    <property type="term" value="F:nucleic acid binding"/>
    <property type="evidence" value="ECO:0007669"/>
    <property type="project" value="InterPro"/>
</dbReference>
<protein>
    <recommendedName>
        <fullName evidence="1">DDE-1 domain-containing protein</fullName>
    </recommendedName>
</protein>